<feature type="domain" description="4Fe-4S ferredoxin-type" evidence="8">
    <location>
        <begin position="343"/>
        <end position="372"/>
    </location>
</feature>
<dbReference type="Pfam" id="PF12838">
    <property type="entry name" value="Fer4_7"/>
    <property type="match status" value="2"/>
</dbReference>
<evidence type="ECO:0000256" key="3">
    <source>
        <dbReference type="ARBA" id="ARBA00022723"/>
    </source>
</evidence>
<dbReference type="Pfam" id="PF00037">
    <property type="entry name" value="Fer4"/>
    <property type="match status" value="1"/>
</dbReference>
<keyword evidence="10" id="KW-1185">Reference proteome</keyword>
<comment type="caution">
    <text evidence="9">The sequence shown here is derived from an EMBL/GenBank/DDBJ whole genome shotgun (WGS) entry which is preliminary data.</text>
</comment>
<keyword evidence="7" id="KW-0812">Transmembrane</keyword>
<evidence type="ECO:0000256" key="5">
    <source>
        <dbReference type="ARBA" id="ARBA00023004"/>
    </source>
</evidence>
<feature type="domain" description="4Fe-4S ferredoxin-type" evidence="8">
    <location>
        <begin position="377"/>
        <end position="409"/>
    </location>
</feature>
<dbReference type="RefSeq" id="WP_129651983.1">
    <property type="nucleotide sequence ID" value="NZ_JBBMFL010000008.1"/>
</dbReference>
<keyword evidence="6" id="KW-0411">Iron-sulfur</keyword>
<feature type="domain" description="4Fe-4S ferredoxin-type" evidence="8">
    <location>
        <begin position="434"/>
        <end position="453"/>
    </location>
</feature>
<accession>A0ABV1GY30</accession>
<feature type="domain" description="4Fe-4S ferredoxin-type" evidence="8">
    <location>
        <begin position="247"/>
        <end position="273"/>
    </location>
</feature>
<organism evidence="9 10">
    <name type="scientific">Alistipes intestinihominis</name>
    <dbReference type="NCBI Taxonomy" id="3133172"/>
    <lineage>
        <taxon>Bacteria</taxon>
        <taxon>Pseudomonadati</taxon>
        <taxon>Bacteroidota</taxon>
        <taxon>Bacteroidia</taxon>
        <taxon>Bacteroidales</taxon>
        <taxon>Rikenellaceae</taxon>
        <taxon>Alistipes</taxon>
    </lineage>
</organism>
<keyword evidence="1" id="KW-0813">Transport</keyword>
<reference evidence="9 10" key="1">
    <citation type="submission" date="2024-03" db="EMBL/GenBank/DDBJ databases">
        <title>Human intestinal bacterial collection.</title>
        <authorList>
            <person name="Pauvert C."/>
            <person name="Hitch T.C.A."/>
            <person name="Clavel T."/>
        </authorList>
    </citation>
    <scope>NUCLEOTIDE SEQUENCE [LARGE SCALE GENOMIC DNA]</scope>
    <source>
        <strain evidence="9 10">CLA-KB-H122</strain>
    </source>
</reference>
<evidence type="ECO:0000256" key="7">
    <source>
        <dbReference type="SAM" id="Phobius"/>
    </source>
</evidence>
<dbReference type="InterPro" id="IPR017900">
    <property type="entry name" value="4Fe4S_Fe_S_CS"/>
</dbReference>
<dbReference type="PANTHER" id="PTHR30176:SF3">
    <property type="entry name" value="FERREDOXIN-TYPE PROTEIN NAPH"/>
    <property type="match status" value="1"/>
</dbReference>
<feature type="transmembrane region" description="Helical" evidence="7">
    <location>
        <begin position="40"/>
        <end position="58"/>
    </location>
</feature>
<keyword evidence="4" id="KW-0249">Electron transport</keyword>
<dbReference type="CDD" id="cd16373">
    <property type="entry name" value="DMSOR_beta_like"/>
    <property type="match status" value="1"/>
</dbReference>
<feature type="transmembrane region" description="Helical" evidence="7">
    <location>
        <begin position="105"/>
        <end position="127"/>
    </location>
</feature>
<evidence type="ECO:0000313" key="10">
    <source>
        <dbReference type="Proteomes" id="UP001460202"/>
    </source>
</evidence>
<evidence type="ECO:0000259" key="8">
    <source>
        <dbReference type="PROSITE" id="PS51379"/>
    </source>
</evidence>
<dbReference type="InterPro" id="IPR051684">
    <property type="entry name" value="Electron_Trans/Redox"/>
</dbReference>
<feature type="domain" description="4Fe-4S ferredoxin-type" evidence="8">
    <location>
        <begin position="217"/>
        <end position="246"/>
    </location>
</feature>
<dbReference type="Pfam" id="PF12801">
    <property type="entry name" value="Fer4_5"/>
    <property type="match status" value="2"/>
</dbReference>
<keyword evidence="7" id="KW-1133">Transmembrane helix</keyword>
<gene>
    <name evidence="9" type="ORF">WMO46_08460</name>
</gene>
<protein>
    <submittedName>
        <fullName evidence="9">4Fe-4S dicluster domain-containing protein</fullName>
    </submittedName>
</protein>
<keyword evidence="3" id="KW-0479">Metal-binding</keyword>
<proteinExistence type="predicted"/>
<dbReference type="Gene3D" id="3.30.70.20">
    <property type="match status" value="3"/>
</dbReference>
<dbReference type="SUPFAM" id="SSF54862">
    <property type="entry name" value="4Fe-4S ferredoxins"/>
    <property type="match status" value="2"/>
</dbReference>
<name>A0ABV1GY30_9BACT</name>
<keyword evidence="7" id="KW-0472">Membrane</keyword>
<dbReference type="PANTHER" id="PTHR30176">
    <property type="entry name" value="FERREDOXIN-TYPE PROTEIN NAPH"/>
    <property type="match status" value="1"/>
</dbReference>
<dbReference type="PROSITE" id="PS51379">
    <property type="entry name" value="4FE4S_FER_2"/>
    <property type="match status" value="6"/>
</dbReference>
<evidence type="ECO:0000256" key="4">
    <source>
        <dbReference type="ARBA" id="ARBA00022982"/>
    </source>
</evidence>
<keyword evidence="2" id="KW-0004">4Fe-4S</keyword>
<dbReference type="GeneID" id="78180900"/>
<evidence type="ECO:0000256" key="6">
    <source>
        <dbReference type="ARBA" id="ARBA00023014"/>
    </source>
</evidence>
<dbReference type="EMBL" id="JBBMFL010000008">
    <property type="protein sequence ID" value="MEQ2544977.1"/>
    <property type="molecule type" value="Genomic_DNA"/>
</dbReference>
<feature type="domain" description="4Fe-4S ferredoxin-type" evidence="8">
    <location>
        <begin position="462"/>
        <end position="494"/>
    </location>
</feature>
<evidence type="ECO:0000256" key="2">
    <source>
        <dbReference type="ARBA" id="ARBA00022485"/>
    </source>
</evidence>
<evidence type="ECO:0000256" key="1">
    <source>
        <dbReference type="ARBA" id="ARBA00022448"/>
    </source>
</evidence>
<dbReference type="Proteomes" id="UP001460202">
    <property type="component" value="Unassembled WGS sequence"/>
</dbReference>
<evidence type="ECO:0000313" key="9">
    <source>
        <dbReference type="EMBL" id="MEQ2544977.1"/>
    </source>
</evidence>
<keyword evidence="5" id="KW-0408">Iron</keyword>
<feature type="transmembrane region" description="Helical" evidence="7">
    <location>
        <begin position="173"/>
        <end position="191"/>
    </location>
</feature>
<sequence>MLRKLRLTLAVLFFVAVTALFLDFTGTVHAWLGWTAKIQFLPALLALNVGVIVALVLLTLLLGRVYCSVICPLGVMQDIVSWISGRRKTKRYRFSYSPEIKWLRYGVLGLFVIALIAGIGSFVALLAPYSSYGRIASNLFAPLYRWGNNLLAYFAERADSYAFYETEVWMKSLPTFVIAALTLVVLAVLAWRNGRTYCNTICPVGTILGFFSRFSLFRPVLDAEKCRNCSLCSRRCKAACIDYKNHRIDYSRCVACMDCLDACKHDALHLQYRRKKTTGPAAEKPEQAERIDTSRRRFLSTTAVLAVASAVKAQEKKVDGGLAVIEDKKIPVRATPIVPPGAWSARSFAQHCTACQLCVSACPNGVLRPSTDLQKLMQPEMSYERGYCRPECTRCSEVCPAGAIRPITVEEKSSTRIGHAVWIRKNCIPLTDGVECGNCARHCPSGAILMVPSDGDDMNSVRIPAINAERCIGCGACENLCPARPFSAIYVEGHTMHSVM</sequence>
<dbReference type="PROSITE" id="PS00198">
    <property type="entry name" value="4FE4S_FER_1"/>
    <property type="match status" value="2"/>
</dbReference>
<dbReference type="InterPro" id="IPR017896">
    <property type="entry name" value="4Fe4S_Fe-S-bd"/>
</dbReference>